<protein>
    <submittedName>
        <fullName evidence="2">Uncharacterized protein</fullName>
    </submittedName>
</protein>
<feature type="signal peptide" evidence="1">
    <location>
        <begin position="1"/>
        <end position="21"/>
    </location>
</feature>
<keyword evidence="3" id="KW-1185">Reference proteome</keyword>
<organism evidence="2 3">
    <name type="scientific">Glycocaulis albus</name>
    <dbReference type="NCBI Taxonomy" id="1382801"/>
    <lineage>
        <taxon>Bacteria</taxon>
        <taxon>Pseudomonadati</taxon>
        <taxon>Pseudomonadota</taxon>
        <taxon>Alphaproteobacteria</taxon>
        <taxon>Maricaulales</taxon>
        <taxon>Maricaulaceae</taxon>
        <taxon>Glycocaulis</taxon>
    </lineage>
</organism>
<comment type="caution">
    <text evidence="2">The sequence shown here is derived from an EMBL/GenBank/DDBJ whole genome shotgun (WGS) entry which is preliminary data.</text>
</comment>
<name>A0ABQ1XEC6_9PROT</name>
<evidence type="ECO:0000313" key="3">
    <source>
        <dbReference type="Proteomes" id="UP000648722"/>
    </source>
</evidence>
<reference evidence="3" key="1">
    <citation type="journal article" date="2019" name="Int. J. Syst. Evol. Microbiol.">
        <title>The Global Catalogue of Microorganisms (GCM) 10K type strain sequencing project: providing services to taxonomists for standard genome sequencing and annotation.</title>
        <authorList>
            <consortium name="The Broad Institute Genomics Platform"/>
            <consortium name="The Broad Institute Genome Sequencing Center for Infectious Disease"/>
            <person name="Wu L."/>
            <person name="Ma J."/>
        </authorList>
    </citation>
    <scope>NUCLEOTIDE SEQUENCE [LARGE SCALE GENOMIC DNA]</scope>
    <source>
        <strain evidence="3">CGMCC 1.12766</strain>
    </source>
</reference>
<dbReference type="Proteomes" id="UP000648722">
    <property type="component" value="Unassembled WGS sequence"/>
</dbReference>
<gene>
    <name evidence="2" type="ORF">GCM10007420_02200</name>
</gene>
<evidence type="ECO:0000256" key="1">
    <source>
        <dbReference type="SAM" id="SignalP"/>
    </source>
</evidence>
<evidence type="ECO:0000313" key="2">
    <source>
        <dbReference type="EMBL" id="GGG90607.1"/>
    </source>
</evidence>
<keyword evidence="1" id="KW-0732">Signal</keyword>
<dbReference type="RefSeq" id="WP_188450704.1">
    <property type="nucleotide sequence ID" value="NZ_BMFS01000001.1"/>
</dbReference>
<sequence>MRLVISTLGLCAALLTAPAMTQQPSGTIEVQELGAVDPFQIGSRSVLPQNIWSSSDAGALRVILEALPASDGQGWRHGGAARLAERVLLASGEPPRGGRDNFALAALRADRALSAGRVEQVYQLLERTPRLNQSSALSRLHAETAFALGETEAACRTAEGLLRGRDEPYWLRARAVCLALAGNLPAAELTADLARSSEGGGNFGAYFDALVLDRGLPAARPVSTGLEMAIAISLAPEERITVAEDAPGWLERAAARTGPAITLPEYLDEALEAAMAMEGADRAAALAAIAQQDMDRLIAAEALAARLDDAVGEGRFAEVARAYAMEIETFPINEQTLAHGPRFVLALALEGQLELAWRWREALLSGPERDVPQPAGNGEWQTDVPGQPGMLSPPPGFANLPEGDPWEPPSPAVMVALDMAIGIAADDIGSGPFGAILAARAEDGRPERLAQLAGLAALGASVPEAVRVQLLSAPAEDRTAGREADFASMAALSLVNNSRAEVLLLAAGLIETSNGSAQAYALASYLLERAGHRAEALQLILEALAEESA</sequence>
<proteinExistence type="predicted"/>
<feature type="chain" id="PRO_5045039713" evidence="1">
    <location>
        <begin position="22"/>
        <end position="549"/>
    </location>
</feature>
<accession>A0ABQ1XEC6</accession>
<dbReference type="EMBL" id="BMFS01000001">
    <property type="protein sequence ID" value="GGG90607.1"/>
    <property type="molecule type" value="Genomic_DNA"/>
</dbReference>